<feature type="compositionally biased region" description="Polar residues" evidence="1">
    <location>
        <begin position="35"/>
        <end position="51"/>
    </location>
</feature>
<evidence type="ECO:0000256" key="1">
    <source>
        <dbReference type="SAM" id="MobiDB-lite"/>
    </source>
</evidence>
<feature type="region of interest" description="Disordered" evidence="1">
    <location>
        <begin position="30"/>
        <end position="70"/>
    </location>
</feature>
<dbReference type="Proteomes" id="UP000187404">
    <property type="component" value="Unassembled WGS sequence"/>
</dbReference>
<sequence length="186" mass="20728">MKQSKIQTFRVILLLFLCALILTGCGTKDNETQKSDSAPKTTQSESASSDDNSTETEASDSFDADRNAGKDKKSRKKELLDLTKMSSTAIYSEVYNIMIDPDSYKGRTIKIKGVCYITKDDTTGKTYYACVIKDATACCSQGIEFKLKKGLSYPEDQSKITVKGTFTTYKEKKMTYSCLKNAVLER</sequence>
<dbReference type="PROSITE" id="PS51257">
    <property type="entry name" value="PROKAR_LIPOPROTEIN"/>
    <property type="match status" value="1"/>
</dbReference>
<dbReference type="STRING" id="1261640.BHK98_03680"/>
<dbReference type="EMBL" id="MJIE01000001">
    <property type="protein sequence ID" value="OLR55240.1"/>
    <property type="molecule type" value="Genomic_DNA"/>
</dbReference>
<organism evidence="3 4">
    <name type="scientific">Hornefia porci</name>
    <dbReference type="NCBI Taxonomy" id="2652292"/>
    <lineage>
        <taxon>Bacteria</taxon>
        <taxon>Bacillati</taxon>
        <taxon>Bacillota</taxon>
        <taxon>Clostridia</taxon>
        <taxon>Peptostreptococcales</taxon>
        <taxon>Anaerovoracaceae</taxon>
        <taxon>Hornefia</taxon>
    </lineage>
</organism>
<protein>
    <recommendedName>
        <fullName evidence="5">Lipoprotein</fullName>
    </recommendedName>
</protein>
<dbReference type="AlphaFoldDB" id="A0A1Q9JG82"/>
<reference evidence="3 4" key="1">
    <citation type="journal article" date="2016" name="Appl. Environ. Microbiol.">
        <title>Function and Phylogeny of Bacterial Butyryl Coenzyme A:Acetate Transferases and Their Diversity in the Proximal Colon of Swine.</title>
        <authorList>
            <person name="Trachsel J."/>
            <person name="Bayles D.O."/>
            <person name="Looft T."/>
            <person name="Levine U.Y."/>
            <person name="Allen H.K."/>
        </authorList>
    </citation>
    <scope>NUCLEOTIDE SEQUENCE [LARGE SCALE GENOMIC DNA]</scope>
    <source>
        <strain evidence="3 4">68-3-10</strain>
    </source>
</reference>
<evidence type="ECO:0000313" key="3">
    <source>
        <dbReference type="EMBL" id="OLR55240.1"/>
    </source>
</evidence>
<name>A0A1Q9JG82_9FIRM</name>
<comment type="caution">
    <text evidence="3">The sequence shown here is derived from an EMBL/GenBank/DDBJ whole genome shotgun (WGS) entry which is preliminary data.</text>
</comment>
<keyword evidence="4" id="KW-1185">Reference proteome</keyword>
<dbReference type="OrthoDB" id="359707at2"/>
<dbReference type="RefSeq" id="WP_075712238.1">
    <property type="nucleotide sequence ID" value="NZ_MJIE01000001.1"/>
</dbReference>
<evidence type="ECO:0000313" key="4">
    <source>
        <dbReference type="Proteomes" id="UP000187404"/>
    </source>
</evidence>
<evidence type="ECO:0008006" key="5">
    <source>
        <dbReference type="Google" id="ProtNLM"/>
    </source>
</evidence>
<feature type="compositionally biased region" description="Acidic residues" evidence="1">
    <location>
        <begin position="52"/>
        <end position="62"/>
    </location>
</feature>
<feature type="signal peptide" evidence="2">
    <location>
        <begin position="1"/>
        <end position="28"/>
    </location>
</feature>
<feature type="chain" id="PRO_5013203633" description="Lipoprotein" evidence="2">
    <location>
        <begin position="29"/>
        <end position="186"/>
    </location>
</feature>
<proteinExistence type="predicted"/>
<keyword evidence="2" id="KW-0732">Signal</keyword>
<evidence type="ECO:0000256" key="2">
    <source>
        <dbReference type="SAM" id="SignalP"/>
    </source>
</evidence>
<accession>A0A1Q9JG82</accession>
<gene>
    <name evidence="3" type="ORF">BHK98_03680</name>
</gene>